<dbReference type="RefSeq" id="WP_277577519.1">
    <property type="nucleotide sequence ID" value="NZ_JANRMI010000002.1"/>
</dbReference>
<proteinExistence type="predicted"/>
<sequence length="117" mass="13319">MTLFKNLRELLGVRKLPERLPKSLAEEMCLCMVVSEQEGAEIWVQGARTNYVTPKLVAIPKDQPVEIEVRLVGHESHKACVRSSHDLTYYYCNLKRVPFKLISGGMSTHENRASAYL</sequence>
<name>A0ABT6DGQ6_9BACT</name>
<protein>
    <submittedName>
        <fullName evidence="1">Uncharacterized protein</fullName>
    </submittedName>
</protein>
<evidence type="ECO:0000313" key="1">
    <source>
        <dbReference type="EMBL" id="MDG0816041.1"/>
    </source>
</evidence>
<accession>A0ABT6DGQ6</accession>
<gene>
    <name evidence="1" type="ORF">NWE73_06685</name>
</gene>
<organism evidence="1 2">
    <name type="scientific">Bdellovibrio svalbardensis</name>
    <dbReference type="NCBI Taxonomy" id="2972972"/>
    <lineage>
        <taxon>Bacteria</taxon>
        <taxon>Pseudomonadati</taxon>
        <taxon>Bdellovibrionota</taxon>
        <taxon>Bdellovibrionia</taxon>
        <taxon>Bdellovibrionales</taxon>
        <taxon>Pseudobdellovibrionaceae</taxon>
        <taxon>Bdellovibrio</taxon>
    </lineage>
</organism>
<dbReference type="EMBL" id="JANRMI010000002">
    <property type="protein sequence ID" value="MDG0816041.1"/>
    <property type="molecule type" value="Genomic_DNA"/>
</dbReference>
<reference evidence="1" key="1">
    <citation type="submission" date="2022-08" db="EMBL/GenBank/DDBJ databases">
        <title>Novel Bdellovibrio Species Isolated from Svalbard: Designation Bdellovibrio svalbardensis.</title>
        <authorList>
            <person name="Mitchell R.J."/>
            <person name="Choi S.Y."/>
        </authorList>
    </citation>
    <scope>NUCLEOTIDE SEQUENCE</scope>
    <source>
        <strain evidence="1">PAP01</strain>
    </source>
</reference>
<comment type="caution">
    <text evidence="1">The sequence shown here is derived from an EMBL/GenBank/DDBJ whole genome shotgun (WGS) entry which is preliminary data.</text>
</comment>
<evidence type="ECO:0000313" key="2">
    <source>
        <dbReference type="Proteomes" id="UP001152321"/>
    </source>
</evidence>
<dbReference type="Proteomes" id="UP001152321">
    <property type="component" value="Unassembled WGS sequence"/>
</dbReference>
<keyword evidence="2" id="KW-1185">Reference proteome</keyword>